<comment type="caution">
    <text evidence="2">The sequence shown here is derived from an EMBL/GenBank/DDBJ whole genome shotgun (WGS) entry which is preliminary data.</text>
</comment>
<gene>
    <name evidence="2" type="ORF">LCGC14_3028450</name>
</gene>
<keyword evidence="1" id="KW-0812">Transmembrane</keyword>
<reference evidence="2" key="1">
    <citation type="journal article" date="2015" name="Nature">
        <title>Complex archaea that bridge the gap between prokaryotes and eukaryotes.</title>
        <authorList>
            <person name="Spang A."/>
            <person name="Saw J.H."/>
            <person name="Jorgensen S.L."/>
            <person name="Zaremba-Niedzwiedzka K."/>
            <person name="Martijn J."/>
            <person name="Lind A.E."/>
            <person name="van Eijk R."/>
            <person name="Schleper C."/>
            <person name="Guy L."/>
            <person name="Ettema T.J."/>
        </authorList>
    </citation>
    <scope>NUCLEOTIDE SEQUENCE</scope>
</reference>
<evidence type="ECO:0000256" key="1">
    <source>
        <dbReference type="SAM" id="Phobius"/>
    </source>
</evidence>
<dbReference type="EMBL" id="LAZR01063172">
    <property type="protein sequence ID" value="KKK60028.1"/>
    <property type="molecule type" value="Genomic_DNA"/>
</dbReference>
<accession>A0A0F8WTI6</accession>
<keyword evidence="1" id="KW-1133">Transmembrane helix</keyword>
<name>A0A0F8WTI6_9ZZZZ</name>
<organism evidence="2">
    <name type="scientific">marine sediment metagenome</name>
    <dbReference type="NCBI Taxonomy" id="412755"/>
    <lineage>
        <taxon>unclassified sequences</taxon>
        <taxon>metagenomes</taxon>
        <taxon>ecological metagenomes</taxon>
    </lineage>
</organism>
<dbReference type="AlphaFoldDB" id="A0A0F8WTI6"/>
<evidence type="ECO:0000313" key="2">
    <source>
        <dbReference type="EMBL" id="KKK60028.1"/>
    </source>
</evidence>
<feature type="transmembrane region" description="Helical" evidence="1">
    <location>
        <begin position="20"/>
        <end position="40"/>
    </location>
</feature>
<keyword evidence="1" id="KW-0472">Membrane</keyword>
<protein>
    <submittedName>
        <fullName evidence="2">Uncharacterized protein</fullName>
    </submittedName>
</protein>
<sequence length="53" mass="5944">MIIYPLSKSEARIVCWARPFVCCVLLAFVACVICDLADWLEGLIPLVWFGLDA</sequence>
<proteinExistence type="predicted"/>